<feature type="signal peptide" evidence="2">
    <location>
        <begin position="1"/>
        <end position="22"/>
    </location>
</feature>
<evidence type="ECO:0000313" key="4">
    <source>
        <dbReference type="Proteomes" id="UP000064967"/>
    </source>
</evidence>
<proteinExistence type="predicted"/>
<dbReference type="PROSITE" id="PS51257">
    <property type="entry name" value="PROKAR_LIPOPROTEIN"/>
    <property type="match status" value="1"/>
</dbReference>
<keyword evidence="2" id="KW-0732">Signal</keyword>
<feature type="chain" id="PRO_5005466352" evidence="2">
    <location>
        <begin position="23"/>
        <end position="472"/>
    </location>
</feature>
<dbReference type="RefSeq" id="WP_146648186.1">
    <property type="nucleotide sequence ID" value="NZ_CP012333.1"/>
</dbReference>
<evidence type="ECO:0000256" key="1">
    <source>
        <dbReference type="SAM" id="MobiDB-lite"/>
    </source>
</evidence>
<sequence>MKLGRLVSLGSVMSLLALVACSSGTTTVVQGSPDGGSPNGSESTDPGADPDSPANQPPHALGTITLGESHVSGNGGSSMPIVSAAFVPDAAGTRTCATKLDAACQIVKAPKCTTANTPTGCAPGEACMVDDDCKAVCKKVAVCSKQCDVGEACTLDAKGEATCEKIETFDAGPLAFSGTTTSITMFPPYAYKGNIDGAPFLAGAEIKVQAQGAVDAGFEAFEESFTATTFLQTSPALNKIPRDKVFGTDAVPLAWKAGNDSIRITVAGPGGSVTCTANDSDGKYDLPRSAVDAAIGERSETSGAAFVSVSVARQRKDTKKGLKTKGELSHATVQPEGWLELVTLSSESTSFQGCSGTLTACGTNACANLQTDSQNCGTCGNVCPNGTKCGGGQCVSTTQACDACTSTAIAGTCKLQATACNADTACKAILTCYGTCADQTCANKCYTQNPTGQAKFNALQNCVSNACYSQCQ</sequence>
<reference evidence="3 4" key="1">
    <citation type="submission" date="2015-08" db="EMBL/GenBank/DDBJ databases">
        <authorList>
            <person name="Babu N.S."/>
            <person name="Beckwith C.J."/>
            <person name="Beseler K.G."/>
            <person name="Brison A."/>
            <person name="Carone J.V."/>
            <person name="Caskin T.P."/>
            <person name="Diamond M."/>
            <person name="Durham M.E."/>
            <person name="Foxe J.M."/>
            <person name="Go M."/>
            <person name="Henderson B.A."/>
            <person name="Jones I.B."/>
            <person name="McGettigan J.A."/>
            <person name="Micheletti S.J."/>
            <person name="Nasrallah M.E."/>
            <person name="Ortiz D."/>
            <person name="Piller C.R."/>
            <person name="Privatt S.R."/>
            <person name="Schneider S.L."/>
            <person name="Sharp S."/>
            <person name="Smith T.C."/>
            <person name="Stanton J.D."/>
            <person name="Ullery H.E."/>
            <person name="Wilson R.J."/>
            <person name="Serrano M.G."/>
            <person name="Buck G."/>
            <person name="Lee V."/>
            <person name="Wang Y."/>
            <person name="Carvalho R."/>
            <person name="Voegtly L."/>
            <person name="Shi R."/>
            <person name="Duckworth R."/>
            <person name="Johnson A."/>
            <person name="Loviza R."/>
            <person name="Walstead R."/>
            <person name="Shah Z."/>
            <person name="Kiflezghi M."/>
            <person name="Wade K."/>
            <person name="Ball S.L."/>
            <person name="Bradley K.W."/>
            <person name="Asai D.J."/>
            <person name="Bowman C.A."/>
            <person name="Russell D.A."/>
            <person name="Pope W.H."/>
            <person name="Jacobs-Sera D."/>
            <person name="Hendrix R.W."/>
            <person name="Hatfull G.F."/>
        </authorList>
    </citation>
    <scope>NUCLEOTIDE SEQUENCE [LARGE SCALE GENOMIC DNA]</scope>
    <source>
        <strain evidence="3 4">DSM 27648</strain>
    </source>
</reference>
<gene>
    <name evidence="3" type="ORF">AKJ09_03634</name>
</gene>
<feature type="region of interest" description="Disordered" evidence="1">
    <location>
        <begin position="27"/>
        <end position="69"/>
    </location>
</feature>
<accession>A0A0K1PTW0</accession>
<dbReference type="Proteomes" id="UP000064967">
    <property type="component" value="Chromosome"/>
</dbReference>
<evidence type="ECO:0000256" key="2">
    <source>
        <dbReference type="SAM" id="SignalP"/>
    </source>
</evidence>
<organism evidence="3 4">
    <name type="scientific">Labilithrix luteola</name>
    <dbReference type="NCBI Taxonomy" id="1391654"/>
    <lineage>
        <taxon>Bacteria</taxon>
        <taxon>Pseudomonadati</taxon>
        <taxon>Myxococcota</taxon>
        <taxon>Polyangia</taxon>
        <taxon>Polyangiales</taxon>
        <taxon>Labilitrichaceae</taxon>
        <taxon>Labilithrix</taxon>
    </lineage>
</organism>
<dbReference type="STRING" id="1391654.AKJ09_03634"/>
<dbReference type="KEGG" id="llu:AKJ09_03634"/>
<protein>
    <submittedName>
        <fullName evidence="3">Tryptophan synthase alpha chain</fullName>
    </submittedName>
</protein>
<evidence type="ECO:0000313" key="3">
    <source>
        <dbReference type="EMBL" id="AKU96970.1"/>
    </source>
</evidence>
<keyword evidence="4" id="KW-1185">Reference proteome</keyword>
<dbReference type="EMBL" id="CP012333">
    <property type="protein sequence ID" value="AKU96970.1"/>
    <property type="molecule type" value="Genomic_DNA"/>
</dbReference>
<dbReference type="AlphaFoldDB" id="A0A0K1PTW0"/>
<name>A0A0K1PTW0_9BACT</name>